<sequence>MADEQAFTKEGKPQKETLNVVFKKVQASMEMVRWQVMELVISVFIEELICTILILL</sequence>
<name>D7LP45_ARALL</name>
<evidence type="ECO:0000313" key="1">
    <source>
        <dbReference type="EMBL" id="EFH53472.1"/>
    </source>
</evidence>
<dbReference type="Proteomes" id="UP000008694">
    <property type="component" value="Unassembled WGS sequence"/>
</dbReference>
<gene>
    <name evidence="1" type="ORF">ARALYDRAFT_664893</name>
</gene>
<dbReference type="AlphaFoldDB" id="D7LP45"/>
<accession>D7LP45</accession>
<organism evidence="2">
    <name type="scientific">Arabidopsis lyrata subsp. lyrata</name>
    <name type="common">Lyre-leaved rock-cress</name>
    <dbReference type="NCBI Taxonomy" id="81972"/>
    <lineage>
        <taxon>Eukaryota</taxon>
        <taxon>Viridiplantae</taxon>
        <taxon>Streptophyta</taxon>
        <taxon>Embryophyta</taxon>
        <taxon>Tracheophyta</taxon>
        <taxon>Spermatophyta</taxon>
        <taxon>Magnoliopsida</taxon>
        <taxon>eudicotyledons</taxon>
        <taxon>Gunneridae</taxon>
        <taxon>Pentapetalae</taxon>
        <taxon>rosids</taxon>
        <taxon>malvids</taxon>
        <taxon>Brassicales</taxon>
        <taxon>Brassicaceae</taxon>
        <taxon>Camelineae</taxon>
        <taxon>Arabidopsis</taxon>
    </lineage>
</organism>
<protein>
    <submittedName>
        <fullName evidence="1">Predicted protein</fullName>
    </submittedName>
</protein>
<reference evidence="2" key="1">
    <citation type="journal article" date="2011" name="Nat. Genet.">
        <title>The Arabidopsis lyrata genome sequence and the basis of rapid genome size change.</title>
        <authorList>
            <person name="Hu T.T."/>
            <person name="Pattyn P."/>
            <person name="Bakker E.G."/>
            <person name="Cao J."/>
            <person name="Cheng J.-F."/>
            <person name="Clark R.M."/>
            <person name="Fahlgren N."/>
            <person name="Fawcett J.A."/>
            <person name="Grimwood J."/>
            <person name="Gundlach H."/>
            <person name="Haberer G."/>
            <person name="Hollister J.D."/>
            <person name="Ossowski S."/>
            <person name="Ottilar R.P."/>
            <person name="Salamov A.A."/>
            <person name="Schneeberger K."/>
            <person name="Spannagl M."/>
            <person name="Wang X."/>
            <person name="Yang L."/>
            <person name="Nasrallah M.E."/>
            <person name="Bergelson J."/>
            <person name="Carrington J.C."/>
            <person name="Gaut B.S."/>
            <person name="Schmutz J."/>
            <person name="Mayer K.F.X."/>
            <person name="Van de Peer Y."/>
            <person name="Grigoriev I.V."/>
            <person name="Nordborg M."/>
            <person name="Weigel D."/>
            <person name="Guo Y.-L."/>
        </authorList>
    </citation>
    <scope>NUCLEOTIDE SEQUENCE [LARGE SCALE GENOMIC DNA]</scope>
    <source>
        <strain evidence="2">cv. MN47</strain>
    </source>
</reference>
<keyword evidence="2" id="KW-1185">Reference proteome</keyword>
<dbReference type="EMBL" id="GL348717">
    <property type="protein sequence ID" value="EFH53472.1"/>
    <property type="molecule type" value="Genomic_DNA"/>
</dbReference>
<dbReference type="HOGENOM" id="CLU_3016959_0_0_1"/>
<evidence type="ECO:0000313" key="2">
    <source>
        <dbReference type="Proteomes" id="UP000008694"/>
    </source>
</evidence>
<dbReference type="Gramene" id="Al_scaffold_0005_928">
    <property type="protein sequence ID" value="Al_scaffold_0005_928"/>
    <property type="gene ID" value="Al_scaffold_0005_928"/>
</dbReference>
<proteinExistence type="predicted"/>